<evidence type="ECO:0000256" key="1">
    <source>
        <dbReference type="SAM" id="MobiDB-lite"/>
    </source>
</evidence>
<name>A0A6C0DVC3_9ZZZZ</name>
<organism evidence="2">
    <name type="scientific">viral metagenome</name>
    <dbReference type="NCBI Taxonomy" id="1070528"/>
    <lineage>
        <taxon>unclassified sequences</taxon>
        <taxon>metagenomes</taxon>
        <taxon>organismal metagenomes</taxon>
    </lineage>
</organism>
<reference evidence="2" key="1">
    <citation type="journal article" date="2020" name="Nature">
        <title>Giant virus diversity and host interactions through global metagenomics.</title>
        <authorList>
            <person name="Schulz F."/>
            <person name="Roux S."/>
            <person name="Paez-Espino D."/>
            <person name="Jungbluth S."/>
            <person name="Walsh D.A."/>
            <person name="Denef V.J."/>
            <person name="McMahon K.D."/>
            <person name="Konstantinidis K.T."/>
            <person name="Eloe-Fadrosh E.A."/>
            <person name="Kyrpides N.C."/>
            <person name="Woyke T."/>
        </authorList>
    </citation>
    <scope>NUCLEOTIDE SEQUENCE</scope>
    <source>
        <strain evidence="2">GVMAG-M-3300023174-60</strain>
    </source>
</reference>
<feature type="compositionally biased region" description="Polar residues" evidence="1">
    <location>
        <begin position="54"/>
        <end position="64"/>
    </location>
</feature>
<evidence type="ECO:0000313" key="2">
    <source>
        <dbReference type="EMBL" id="QHT20223.1"/>
    </source>
</evidence>
<feature type="compositionally biased region" description="Low complexity" evidence="1">
    <location>
        <begin position="74"/>
        <end position="87"/>
    </location>
</feature>
<dbReference type="AlphaFoldDB" id="A0A6C0DVC3"/>
<proteinExistence type="predicted"/>
<dbReference type="EMBL" id="MN739677">
    <property type="protein sequence ID" value="QHT20223.1"/>
    <property type="molecule type" value="Genomic_DNA"/>
</dbReference>
<accession>A0A6C0DVC3</accession>
<feature type="region of interest" description="Disordered" evidence="1">
    <location>
        <begin position="54"/>
        <end position="116"/>
    </location>
</feature>
<protein>
    <submittedName>
        <fullName evidence="2">Uncharacterized protein</fullName>
    </submittedName>
</protein>
<sequence>MSCGNRFQCGITRFQKHSFTPDKPSNVELHNENQKRLSDLLKAREDIDKQFLTLNPNTKSSDMDNMTVYPPQDTSNTLTNTVNTTYTPWSETTDNTTSSFTPWKIPSATDFQSKRK</sequence>
<feature type="compositionally biased region" description="Polar residues" evidence="1">
    <location>
        <begin position="88"/>
        <end position="101"/>
    </location>
</feature>